<keyword evidence="1" id="KW-0805">Transcription regulation</keyword>
<dbReference type="Pfam" id="PF12833">
    <property type="entry name" value="HTH_18"/>
    <property type="match status" value="1"/>
</dbReference>
<dbReference type="InterPro" id="IPR050204">
    <property type="entry name" value="AraC_XylS_family_regulators"/>
</dbReference>
<organism evidence="8 9">
    <name type="scientific">Oerskovia turbata</name>
    <dbReference type="NCBI Taxonomy" id="1713"/>
    <lineage>
        <taxon>Bacteria</taxon>
        <taxon>Bacillati</taxon>
        <taxon>Actinomycetota</taxon>
        <taxon>Actinomycetes</taxon>
        <taxon>Micrococcales</taxon>
        <taxon>Cellulomonadaceae</taxon>
        <taxon>Oerskovia</taxon>
    </lineage>
</organism>
<dbReference type="EMBL" id="SDJR01000004">
    <property type="protein sequence ID" value="RXR26124.1"/>
    <property type="molecule type" value="Genomic_DNA"/>
</dbReference>
<evidence type="ECO:0000313" key="8">
    <source>
        <dbReference type="EMBL" id="RXR36626.1"/>
    </source>
</evidence>
<evidence type="ECO:0000313" key="9">
    <source>
        <dbReference type="Proteomes" id="UP000289805"/>
    </source>
</evidence>
<evidence type="ECO:0000256" key="1">
    <source>
        <dbReference type="ARBA" id="ARBA00023015"/>
    </source>
</evidence>
<dbReference type="SMART" id="SM00342">
    <property type="entry name" value="HTH_ARAC"/>
    <property type="match status" value="1"/>
</dbReference>
<dbReference type="Proteomes" id="UP000290517">
    <property type="component" value="Unassembled WGS sequence"/>
</dbReference>
<evidence type="ECO:0000256" key="5">
    <source>
        <dbReference type="SAM" id="Phobius"/>
    </source>
</evidence>
<evidence type="ECO:0000256" key="4">
    <source>
        <dbReference type="SAM" id="MobiDB-lite"/>
    </source>
</evidence>
<dbReference type="OrthoDB" id="2559672at2"/>
<comment type="caution">
    <text evidence="8">The sequence shown here is derived from an EMBL/GenBank/DDBJ whole genome shotgun (WGS) entry which is preliminary data.</text>
</comment>
<dbReference type="InterPro" id="IPR018060">
    <property type="entry name" value="HTH_AraC"/>
</dbReference>
<sequence length="323" mass="33137">MSMVPPVVGVAGSWCVGSIVLSVLGGSLGGMRHEPGGAPGAPSSPAGAGAPGVPSTTYGVVDPAAARRAFALERLPAPVDLADRVDWFWLVRWDLPVGESFTQTVIPHPCVNLVAEPSGFAAHGIPDALFDRTLTGAGVVVAAKLRPGALAVPRGTSVPASDVLGPGADEAGERALALAERGQHQAAVGVLADLLRDRLAPDPALPQVSRALDAVTSGDLGPHARVSDLARVAGTSTRSLQRLLGERLGVGPKWVLQRHRVHLAAERLATDPGQDLAALAVDVGYYDQAHLAVDFVSTTGHTPSAYARRCAASQARALALLLA</sequence>
<dbReference type="PANTHER" id="PTHR46796:SF15">
    <property type="entry name" value="BLL1074 PROTEIN"/>
    <property type="match status" value="1"/>
</dbReference>
<evidence type="ECO:0000256" key="2">
    <source>
        <dbReference type="ARBA" id="ARBA00023125"/>
    </source>
</evidence>
<dbReference type="PANTHER" id="PTHR46796">
    <property type="entry name" value="HTH-TYPE TRANSCRIPTIONAL ACTIVATOR RHAS-RELATED"/>
    <property type="match status" value="1"/>
</dbReference>
<reference evidence="9 10" key="1">
    <citation type="submission" date="2019-01" db="EMBL/GenBank/DDBJ databases">
        <title>Oerskovia turbata Genome sequencing and assembly.</title>
        <authorList>
            <person name="Dou T."/>
        </authorList>
    </citation>
    <scope>NUCLEOTIDE SEQUENCE [LARGE SCALE GENOMIC DNA]</scope>
    <source>
        <strain evidence="8 9">JCM12123</strain>
        <strain evidence="7 10">JCM3160</strain>
    </source>
</reference>
<dbReference type="AlphaFoldDB" id="A0A4Q1L1R0"/>
<keyword evidence="10" id="KW-1185">Reference proteome</keyword>
<dbReference type="STRING" id="1713.GCA_000718325_02163"/>
<evidence type="ECO:0000259" key="6">
    <source>
        <dbReference type="PROSITE" id="PS01124"/>
    </source>
</evidence>
<dbReference type="InterPro" id="IPR018062">
    <property type="entry name" value="HTH_AraC-typ_CS"/>
</dbReference>
<protein>
    <submittedName>
        <fullName evidence="8">AraC family transcriptional regulator</fullName>
    </submittedName>
</protein>
<dbReference type="PROSITE" id="PS00041">
    <property type="entry name" value="HTH_ARAC_FAMILY_1"/>
    <property type="match status" value="1"/>
</dbReference>
<feature type="transmembrane region" description="Helical" evidence="5">
    <location>
        <begin position="6"/>
        <end position="24"/>
    </location>
</feature>
<dbReference type="GO" id="GO:0003700">
    <property type="term" value="F:DNA-binding transcription factor activity"/>
    <property type="evidence" value="ECO:0007669"/>
    <property type="project" value="InterPro"/>
</dbReference>
<evidence type="ECO:0000313" key="10">
    <source>
        <dbReference type="Proteomes" id="UP000290517"/>
    </source>
</evidence>
<dbReference type="SUPFAM" id="SSF46689">
    <property type="entry name" value="Homeodomain-like"/>
    <property type="match status" value="1"/>
</dbReference>
<keyword evidence="5" id="KW-1133">Transmembrane helix</keyword>
<gene>
    <name evidence="7" type="ORF">EQW73_07150</name>
    <name evidence="8" type="ORF">EQW78_00205</name>
</gene>
<dbReference type="Pfam" id="PF20240">
    <property type="entry name" value="DUF6597"/>
    <property type="match status" value="1"/>
</dbReference>
<feature type="compositionally biased region" description="Low complexity" evidence="4">
    <location>
        <begin position="40"/>
        <end position="53"/>
    </location>
</feature>
<proteinExistence type="predicted"/>
<dbReference type="GO" id="GO:0043565">
    <property type="term" value="F:sequence-specific DNA binding"/>
    <property type="evidence" value="ECO:0007669"/>
    <property type="project" value="InterPro"/>
</dbReference>
<feature type="region of interest" description="Disordered" evidence="4">
    <location>
        <begin position="34"/>
        <end position="53"/>
    </location>
</feature>
<keyword evidence="5" id="KW-0812">Transmembrane</keyword>
<keyword evidence="3" id="KW-0804">Transcription</keyword>
<dbReference type="EMBL" id="SDJQ01000001">
    <property type="protein sequence ID" value="RXR36626.1"/>
    <property type="molecule type" value="Genomic_DNA"/>
</dbReference>
<evidence type="ECO:0000256" key="3">
    <source>
        <dbReference type="ARBA" id="ARBA00023163"/>
    </source>
</evidence>
<dbReference type="Gene3D" id="1.10.10.60">
    <property type="entry name" value="Homeodomain-like"/>
    <property type="match status" value="1"/>
</dbReference>
<accession>A0A4Q1L1R0</accession>
<keyword evidence="2" id="KW-0238">DNA-binding</keyword>
<dbReference type="InterPro" id="IPR046532">
    <property type="entry name" value="DUF6597"/>
</dbReference>
<dbReference type="InterPro" id="IPR009057">
    <property type="entry name" value="Homeodomain-like_sf"/>
</dbReference>
<dbReference type="Proteomes" id="UP000289805">
    <property type="component" value="Unassembled WGS sequence"/>
</dbReference>
<feature type="domain" description="HTH araC/xylS-type" evidence="6">
    <location>
        <begin position="210"/>
        <end position="309"/>
    </location>
</feature>
<keyword evidence="5" id="KW-0472">Membrane</keyword>
<dbReference type="PROSITE" id="PS01124">
    <property type="entry name" value="HTH_ARAC_FAMILY_2"/>
    <property type="match status" value="1"/>
</dbReference>
<name>A0A4Q1L1R0_9CELL</name>
<evidence type="ECO:0000313" key="7">
    <source>
        <dbReference type="EMBL" id="RXR26124.1"/>
    </source>
</evidence>